<protein>
    <submittedName>
        <fullName evidence="1">Uncharacterized protein</fullName>
    </submittedName>
</protein>
<dbReference type="RefSeq" id="WP_226898579.1">
    <property type="nucleotide sequence ID" value="NZ_JACVXA010000068.1"/>
</dbReference>
<evidence type="ECO:0000313" key="2">
    <source>
        <dbReference type="Proteomes" id="UP000609121"/>
    </source>
</evidence>
<proteinExistence type="predicted"/>
<comment type="caution">
    <text evidence="1">The sequence shown here is derived from an EMBL/GenBank/DDBJ whole genome shotgun (WGS) entry which is preliminary data.</text>
</comment>
<accession>A0A8J6YVK7</accession>
<dbReference type="Proteomes" id="UP000609121">
    <property type="component" value="Unassembled WGS sequence"/>
</dbReference>
<name>A0A8J6YVK7_9RHOB</name>
<dbReference type="EMBL" id="JACVXA010000068">
    <property type="protein sequence ID" value="MBE3640038.1"/>
    <property type="molecule type" value="Genomic_DNA"/>
</dbReference>
<keyword evidence="2" id="KW-1185">Reference proteome</keyword>
<gene>
    <name evidence="1" type="ORF">ICN82_17680</name>
</gene>
<evidence type="ECO:0000313" key="1">
    <source>
        <dbReference type="EMBL" id="MBE3640038.1"/>
    </source>
</evidence>
<dbReference type="AlphaFoldDB" id="A0A8J6YVK7"/>
<organism evidence="1 2">
    <name type="scientific">Mangrovicoccus algicola</name>
    <dbReference type="NCBI Taxonomy" id="2771008"/>
    <lineage>
        <taxon>Bacteria</taxon>
        <taxon>Pseudomonadati</taxon>
        <taxon>Pseudomonadota</taxon>
        <taxon>Alphaproteobacteria</taxon>
        <taxon>Rhodobacterales</taxon>
        <taxon>Paracoccaceae</taxon>
        <taxon>Mangrovicoccus</taxon>
    </lineage>
</organism>
<feature type="non-terminal residue" evidence="1">
    <location>
        <position position="254"/>
    </location>
</feature>
<sequence>MSQETQITAALYEAAMASGDAAAADADAPSWPGFLARLADAAQAESALLRVDLPGLPGRLWQAGAPWQGPPAEVAERMRAGRVYSATDLPGGAADDAARPLRALRRVGGRGGQVILALARGGTDFRAVDGLLLSHLSPHLLPALEGWSALERARDRARQDRDLCRALGAGWVIFAPSGQILDMAPGLEDQLRGAAGIAIRADGRLALDPAAAQALHQGLAATARPGGAQGRDPAWVTLSQRPCLQMRLEPGTAA</sequence>
<reference evidence="1" key="1">
    <citation type="submission" date="2020-09" db="EMBL/GenBank/DDBJ databases">
        <title>A novel bacterium of genus Mangrovicoccus, isolated from South China Sea.</title>
        <authorList>
            <person name="Huang H."/>
            <person name="Mo K."/>
            <person name="Hu Y."/>
        </authorList>
    </citation>
    <scope>NUCLEOTIDE SEQUENCE</scope>
    <source>
        <strain evidence="1">HB182678</strain>
    </source>
</reference>